<dbReference type="AlphaFoldDB" id="A0A9D4WVF7"/>
<feature type="region of interest" description="Disordered" evidence="1">
    <location>
        <begin position="135"/>
        <end position="172"/>
    </location>
</feature>
<keyword evidence="3" id="KW-1185">Reference proteome</keyword>
<reference evidence="2 3" key="1">
    <citation type="journal article" date="2022" name="Nat. Genet.">
        <title>Improved pea reference genome and pan-genome highlight genomic features and evolutionary characteristics.</title>
        <authorList>
            <person name="Yang T."/>
            <person name="Liu R."/>
            <person name="Luo Y."/>
            <person name="Hu S."/>
            <person name="Wang D."/>
            <person name="Wang C."/>
            <person name="Pandey M.K."/>
            <person name="Ge S."/>
            <person name="Xu Q."/>
            <person name="Li N."/>
            <person name="Li G."/>
            <person name="Huang Y."/>
            <person name="Saxena R.K."/>
            <person name="Ji Y."/>
            <person name="Li M."/>
            <person name="Yan X."/>
            <person name="He Y."/>
            <person name="Liu Y."/>
            <person name="Wang X."/>
            <person name="Xiang C."/>
            <person name="Varshney R.K."/>
            <person name="Ding H."/>
            <person name="Gao S."/>
            <person name="Zong X."/>
        </authorList>
    </citation>
    <scope>NUCLEOTIDE SEQUENCE [LARGE SCALE GENOMIC DNA]</scope>
    <source>
        <strain evidence="2 3">cv. Zhongwan 6</strain>
    </source>
</reference>
<name>A0A9D4WVF7_PEA</name>
<gene>
    <name evidence="2" type="ORF">KIW84_053574</name>
</gene>
<evidence type="ECO:0000313" key="2">
    <source>
        <dbReference type="EMBL" id="KAI5407371.1"/>
    </source>
</evidence>
<dbReference type="EMBL" id="JAMSHJ010000005">
    <property type="protein sequence ID" value="KAI5407371.1"/>
    <property type="molecule type" value="Genomic_DNA"/>
</dbReference>
<sequence length="172" mass="19246">MSAVHPPSQKKATPSVSKIVKTSGKSSEPIIPSKDKNVVEEESRSATYKELRKFVASVLKEVNSDVLPYVQTSFAKDSSPDNDSSEKAKENFPEHVARERRSKKKVKLVVNVEELTSDEEPLTNIGTPSITKRLQIRKSPVRPTRSWSKVVTPTRKRKVISSSESEIDVEKD</sequence>
<proteinExistence type="predicted"/>
<evidence type="ECO:0000313" key="3">
    <source>
        <dbReference type="Proteomes" id="UP001058974"/>
    </source>
</evidence>
<feature type="region of interest" description="Disordered" evidence="1">
    <location>
        <begin position="73"/>
        <end position="101"/>
    </location>
</feature>
<feature type="compositionally biased region" description="Basic and acidic residues" evidence="1">
    <location>
        <begin position="33"/>
        <end position="46"/>
    </location>
</feature>
<feature type="compositionally biased region" description="Basic and acidic residues" evidence="1">
    <location>
        <begin position="84"/>
        <end position="99"/>
    </location>
</feature>
<dbReference type="Gramene" id="Psat05G0357400-T1">
    <property type="protein sequence ID" value="KAI5407371.1"/>
    <property type="gene ID" value="KIW84_053574"/>
</dbReference>
<organism evidence="2 3">
    <name type="scientific">Pisum sativum</name>
    <name type="common">Garden pea</name>
    <name type="synonym">Lathyrus oleraceus</name>
    <dbReference type="NCBI Taxonomy" id="3888"/>
    <lineage>
        <taxon>Eukaryota</taxon>
        <taxon>Viridiplantae</taxon>
        <taxon>Streptophyta</taxon>
        <taxon>Embryophyta</taxon>
        <taxon>Tracheophyta</taxon>
        <taxon>Spermatophyta</taxon>
        <taxon>Magnoliopsida</taxon>
        <taxon>eudicotyledons</taxon>
        <taxon>Gunneridae</taxon>
        <taxon>Pentapetalae</taxon>
        <taxon>rosids</taxon>
        <taxon>fabids</taxon>
        <taxon>Fabales</taxon>
        <taxon>Fabaceae</taxon>
        <taxon>Papilionoideae</taxon>
        <taxon>50 kb inversion clade</taxon>
        <taxon>NPAAA clade</taxon>
        <taxon>Hologalegina</taxon>
        <taxon>IRL clade</taxon>
        <taxon>Fabeae</taxon>
        <taxon>Lathyrus</taxon>
    </lineage>
</organism>
<comment type="caution">
    <text evidence="2">The sequence shown here is derived from an EMBL/GenBank/DDBJ whole genome shotgun (WGS) entry which is preliminary data.</text>
</comment>
<accession>A0A9D4WVF7</accession>
<evidence type="ECO:0000256" key="1">
    <source>
        <dbReference type="SAM" id="MobiDB-lite"/>
    </source>
</evidence>
<dbReference type="Proteomes" id="UP001058974">
    <property type="component" value="Chromosome 5"/>
</dbReference>
<feature type="region of interest" description="Disordered" evidence="1">
    <location>
        <begin position="1"/>
        <end position="46"/>
    </location>
</feature>
<protein>
    <submittedName>
        <fullName evidence="2">Uncharacterized protein</fullName>
    </submittedName>
</protein>